<dbReference type="PANTHER" id="PTHR31170:SF25">
    <property type="entry name" value="BNAA09G04570D PROTEIN"/>
    <property type="match status" value="1"/>
</dbReference>
<dbReference type="Pfam" id="PF03140">
    <property type="entry name" value="DUF247"/>
    <property type="match status" value="2"/>
</dbReference>
<protein>
    <submittedName>
        <fullName evidence="3">Uncharacterized protein</fullName>
    </submittedName>
</protein>
<feature type="transmembrane region" description="Helical" evidence="2">
    <location>
        <begin position="400"/>
        <end position="421"/>
    </location>
</feature>
<reference evidence="3" key="1">
    <citation type="submission" date="2022-12" db="EMBL/GenBank/DDBJ databases">
        <title>Draft genome assemblies for two species of Escallonia (Escalloniales).</title>
        <authorList>
            <person name="Chanderbali A."/>
            <person name="Dervinis C."/>
            <person name="Anghel I."/>
            <person name="Soltis D."/>
            <person name="Soltis P."/>
            <person name="Zapata F."/>
        </authorList>
    </citation>
    <scope>NUCLEOTIDE SEQUENCE</scope>
    <source>
        <strain evidence="3">UCBG92.1500</strain>
        <tissue evidence="3">Leaf</tissue>
    </source>
</reference>
<feature type="compositionally biased region" description="Basic and acidic residues" evidence="1">
    <location>
        <begin position="37"/>
        <end position="48"/>
    </location>
</feature>
<comment type="caution">
    <text evidence="3">The sequence shown here is derived from an EMBL/GenBank/DDBJ whole genome shotgun (WGS) entry which is preliminary data.</text>
</comment>
<dbReference type="AlphaFoldDB" id="A0AA88RPJ6"/>
<dbReference type="PANTHER" id="PTHR31170">
    <property type="entry name" value="BNAC04G53230D PROTEIN"/>
    <property type="match status" value="1"/>
</dbReference>
<name>A0AA88RPJ6_9ASTE</name>
<keyword evidence="2" id="KW-1133">Transmembrane helix</keyword>
<accession>A0AA88RPJ6</accession>
<sequence>MMKQAHSPTPKIYYEICRDGELVVERERMPSSAPSKENGKENEDPVSDRNRLLGSVREMINEVHADPTGSDQPPATCIFKVPDELRELKASAYTPRVVSLGPLHKDDKHLHKGIGHKKRYMHSLFLRSRSTDEAVEADKVKTENICVDAMLEMVDVARACYDASHGLCEDDDVKFAEMLILDGCFLLELFYKFKQLEFCDERQTWSFKRSATDLDRAGVNFVACRPEKSLDEEDGYLGVKFKTSCWFDWLCGTSAPSEIPTYLSHLCCCFSWFCQTFGRHRFEIPKLCIFYDNETLFRNLFAFEQCCPYIERRYITSYAYLMDTLINTKEDIELLEDAGVIDNGLRSSEDASDLFNNLCKEVTLVDFFFLRQWKQVDDYCKRRWPRRLALLRRSYFGNPWSGISVIAALILFALTVVQTVYSIRSSA</sequence>
<keyword evidence="2" id="KW-0472">Membrane</keyword>
<dbReference type="EMBL" id="JAVXUO010000281">
    <property type="protein sequence ID" value="KAK2993738.1"/>
    <property type="molecule type" value="Genomic_DNA"/>
</dbReference>
<organism evidence="3 4">
    <name type="scientific">Escallonia rubra</name>
    <dbReference type="NCBI Taxonomy" id="112253"/>
    <lineage>
        <taxon>Eukaryota</taxon>
        <taxon>Viridiplantae</taxon>
        <taxon>Streptophyta</taxon>
        <taxon>Embryophyta</taxon>
        <taxon>Tracheophyta</taxon>
        <taxon>Spermatophyta</taxon>
        <taxon>Magnoliopsida</taxon>
        <taxon>eudicotyledons</taxon>
        <taxon>Gunneridae</taxon>
        <taxon>Pentapetalae</taxon>
        <taxon>asterids</taxon>
        <taxon>campanulids</taxon>
        <taxon>Escalloniales</taxon>
        <taxon>Escalloniaceae</taxon>
        <taxon>Escallonia</taxon>
    </lineage>
</organism>
<evidence type="ECO:0000256" key="1">
    <source>
        <dbReference type="SAM" id="MobiDB-lite"/>
    </source>
</evidence>
<evidence type="ECO:0000313" key="4">
    <source>
        <dbReference type="Proteomes" id="UP001187471"/>
    </source>
</evidence>
<dbReference type="Proteomes" id="UP001187471">
    <property type="component" value="Unassembled WGS sequence"/>
</dbReference>
<proteinExistence type="predicted"/>
<gene>
    <name evidence="3" type="ORF">RJ640_018359</name>
</gene>
<dbReference type="InterPro" id="IPR004158">
    <property type="entry name" value="DUF247_pln"/>
</dbReference>
<evidence type="ECO:0000313" key="3">
    <source>
        <dbReference type="EMBL" id="KAK2993738.1"/>
    </source>
</evidence>
<keyword evidence="4" id="KW-1185">Reference proteome</keyword>
<keyword evidence="2" id="KW-0812">Transmembrane</keyword>
<evidence type="ECO:0000256" key="2">
    <source>
        <dbReference type="SAM" id="Phobius"/>
    </source>
</evidence>
<feature type="region of interest" description="Disordered" evidence="1">
    <location>
        <begin position="25"/>
        <end position="48"/>
    </location>
</feature>